<keyword evidence="2" id="KW-1133">Transmembrane helix</keyword>
<evidence type="ECO:0000313" key="4">
    <source>
        <dbReference type="Proteomes" id="UP000037712"/>
    </source>
</evidence>
<dbReference type="AlphaFoldDB" id="A0A0M8PH32"/>
<keyword evidence="1" id="KW-0175">Coiled coil</keyword>
<reference evidence="3 4" key="1">
    <citation type="journal article" date="2015" name="Genome Announc.">
        <title>Draft Genome Sequence of Rhodococcus rhodochrous Strain KG-21, a Soil Isolate from Oil Fields of Krishna-Godavari Basin, India.</title>
        <authorList>
            <person name="Dawar C."/>
            <person name="Aggarwal R.K."/>
        </authorList>
    </citation>
    <scope>NUCLEOTIDE SEQUENCE [LARGE SCALE GENOMIC DNA]</scope>
    <source>
        <strain evidence="3 4">KG-21</strain>
    </source>
</reference>
<comment type="caution">
    <text evidence="3">The sequence shown here is derived from an EMBL/GenBank/DDBJ whole genome shotgun (WGS) entry which is preliminary data.</text>
</comment>
<dbReference type="PATRIC" id="fig|1441923.3.peg.2088"/>
<name>A0A0M8PH32_RHORH</name>
<accession>A0A0M8PH32</accession>
<dbReference type="Proteomes" id="UP000037712">
    <property type="component" value="Unassembled WGS sequence"/>
</dbReference>
<gene>
    <name evidence="3" type="ORF">Z051_09420</name>
</gene>
<evidence type="ECO:0000256" key="1">
    <source>
        <dbReference type="SAM" id="Coils"/>
    </source>
</evidence>
<proteinExistence type="predicted"/>
<feature type="coiled-coil region" evidence="1">
    <location>
        <begin position="28"/>
        <end position="109"/>
    </location>
</feature>
<evidence type="ECO:0000313" key="3">
    <source>
        <dbReference type="EMBL" id="KOS56424.1"/>
    </source>
</evidence>
<feature type="transmembrane region" description="Helical" evidence="2">
    <location>
        <begin position="6"/>
        <end position="25"/>
    </location>
</feature>
<sequence>MDPSLIAGIAGLITAIGGTVTAIIGTRSKVKLDDIAQLQRKLDEAEEDLETERAERAAELARARAEHNAHIDELQARHDRELSRHQGRIDALLEQLTECDRQLNRLDRLVIAMRAYIGRLSRAVLDYGGVVPERPSELD</sequence>
<keyword evidence="2" id="KW-0472">Membrane</keyword>
<keyword evidence="2" id="KW-0812">Transmembrane</keyword>
<evidence type="ECO:0000256" key="2">
    <source>
        <dbReference type="SAM" id="Phobius"/>
    </source>
</evidence>
<protein>
    <submittedName>
        <fullName evidence="3">Uncharacterized protein</fullName>
    </submittedName>
</protein>
<reference evidence="4" key="2">
    <citation type="submission" date="2015-01" db="EMBL/GenBank/DDBJ databases">
        <title>Draft genome sequence of potential hydrocarbon metabolising strain of Rhodococcus rhodochrous.</title>
        <authorList>
            <person name="Aggarwal R.K."/>
            <person name="Dawar C."/>
        </authorList>
    </citation>
    <scope>NUCLEOTIDE SEQUENCE [LARGE SCALE GENOMIC DNA]</scope>
    <source>
        <strain evidence="4">KG-21</strain>
    </source>
</reference>
<dbReference type="EMBL" id="AZYO01000018">
    <property type="protein sequence ID" value="KOS56424.1"/>
    <property type="molecule type" value="Genomic_DNA"/>
</dbReference>
<organism evidence="3 4">
    <name type="scientific">Rhodococcus rhodochrous KG-21</name>
    <dbReference type="NCBI Taxonomy" id="1441923"/>
    <lineage>
        <taxon>Bacteria</taxon>
        <taxon>Bacillati</taxon>
        <taxon>Actinomycetota</taxon>
        <taxon>Actinomycetes</taxon>
        <taxon>Mycobacteriales</taxon>
        <taxon>Nocardiaceae</taxon>
        <taxon>Rhodococcus</taxon>
    </lineage>
</organism>